<evidence type="ECO:0000256" key="3">
    <source>
        <dbReference type="ARBA" id="ARBA00022475"/>
    </source>
</evidence>
<keyword evidence="9 10" id="KW-0739">Sodium transport</keyword>
<feature type="domain" description="Cation/H+ exchanger transmembrane" evidence="11">
    <location>
        <begin position="14"/>
        <end position="395"/>
    </location>
</feature>
<keyword evidence="7 10" id="KW-0406">Ion transport</keyword>
<evidence type="ECO:0000313" key="13">
    <source>
        <dbReference type="Proteomes" id="UP001500190"/>
    </source>
</evidence>
<feature type="transmembrane region" description="Helical" evidence="10">
    <location>
        <begin position="369"/>
        <end position="393"/>
    </location>
</feature>
<evidence type="ECO:0000256" key="7">
    <source>
        <dbReference type="ARBA" id="ARBA00023065"/>
    </source>
</evidence>
<evidence type="ECO:0000313" key="12">
    <source>
        <dbReference type="EMBL" id="GAA1571458.1"/>
    </source>
</evidence>
<evidence type="ECO:0000256" key="10">
    <source>
        <dbReference type="RuleBase" id="RU366002"/>
    </source>
</evidence>
<dbReference type="NCBIfam" id="TIGR00831">
    <property type="entry name" value="a_cpa1"/>
    <property type="match status" value="1"/>
</dbReference>
<dbReference type="EMBL" id="BAAAND010000001">
    <property type="protein sequence ID" value="GAA1571458.1"/>
    <property type="molecule type" value="Genomic_DNA"/>
</dbReference>
<feature type="transmembrane region" description="Helical" evidence="10">
    <location>
        <begin position="29"/>
        <end position="46"/>
    </location>
</feature>
<evidence type="ECO:0000256" key="5">
    <source>
        <dbReference type="ARBA" id="ARBA00022989"/>
    </source>
</evidence>
<evidence type="ECO:0000256" key="4">
    <source>
        <dbReference type="ARBA" id="ARBA00022692"/>
    </source>
</evidence>
<dbReference type="InterPro" id="IPR006153">
    <property type="entry name" value="Cation/H_exchanger_TM"/>
</dbReference>
<accession>A0ABN2D9I9</accession>
<evidence type="ECO:0000256" key="8">
    <source>
        <dbReference type="ARBA" id="ARBA00023136"/>
    </source>
</evidence>
<evidence type="ECO:0000259" key="11">
    <source>
        <dbReference type="Pfam" id="PF00999"/>
    </source>
</evidence>
<feature type="transmembrane region" description="Helical" evidence="10">
    <location>
        <begin position="80"/>
        <end position="105"/>
    </location>
</feature>
<feature type="transmembrane region" description="Helical" evidence="10">
    <location>
        <begin position="211"/>
        <end position="228"/>
    </location>
</feature>
<evidence type="ECO:0000256" key="1">
    <source>
        <dbReference type="ARBA" id="ARBA00004651"/>
    </source>
</evidence>
<name>A0ABN2D9I9_9ACTN</name>
<dbReference type="InterPro" id="IPR018422">
    <property type="entry name" value="Cation/H_exchanger_CPA1"/>
</dbReference>
<evidence type="ECO:0000256" key="9">
    <source>
        <dbReference type="ARBA" id="ARBA00023201"/>
    </source>
</evidence>
<keyword evidence="4 10" id="KW-0812">Transmembrane</keyword>
<dbReference type="InterPro" id="IPR004705">
    <property type="entry name" value="Cation/H_exchanger_CPA1_bac"/>
</dbReference>
<protein>
    <submittedName>
        <fullName evidence="12">Na+/H+ antiporter</fullName>
    </submittedName>
</protein>
<gene>
    <name evidence="12" type="ORF">GCM10009742_12630</name>
</gene>
<feature type="transmembrane region" description="Helical" evidence="10">
    <location>
        <begin position="6"/>
        <end position="22"/>
    </location>
</feature>
<organism evidence="12 13">
    <name type="scientific">Kribbella karoonensis</name>
    <dbReference type="NCBI Taxonomy" id="324851"/>
    <lineage>
        <taxon>Bacteria</taxon>
        <taxon>Bacillati</taxon>
        <taxon>Actinomycetota</taxon>
        <taxon>Actinomycetes</taxon>
        <taxon>Propionibacteriales</taxon>
        <taxon>Kribbellaceae</taxon>
        <taxon>Kribbella</taxon>
    </lineage>
</organism>
<keyword evidence="10" id="KW-0050">Antiport</keyword>
<dbReference type="Gene3D" id="6.10.140.1330">
    <property type="match status" value="1"/>
</dbReference>
<evidence type="ECO:0000256" key="6">
    <source>
        <dbReference type="ARBA" id="ARBA00023053"/>
    </source>
</evidence>
<sequence length="522" mass="55457">MAEQVWFVLAMAAVVVLARGAGSRFRVPPSILLTLIGLVYAVLPGPKLTLDPHVVLLLVLPPLLYSTARRSSLPAIRANLRPIVSLSVLLVLLTAFVVGALVSLVVPGMPLAVGLVLGAAVAPPDPVAALSIGRRAGLPPRLIVLIEGEGLLNDATALTTYQLALAAAVGTGFSWAAASGRFVLAIAGGLAVGGLVAWTIRRARPWLRDPLIANAVSLAAPFVAYLLAEEIHSSGVLAVVIAGLMIGYDAGRDETGASRLQTVAVWELVEFLLEGFIFLLIGQQLPGMLNNQVIAAAAVTVGAVLLVRPLWLVLTQLVPVGLHARLGITPSEPLHSREVVAMSWAGSRGVITLAALVAVPLHAFPQRDLLVFCGYVVVLVTLVGQGLTFAPLLRWLKLGVNATEVEQLNNEARLASVEAGLDTVDRLLEAKRIGTELAAVLRANLAARADRYEARSAALLQSGDGDITWPQDYRAAVEARRAIVNAQRAELVRWRDAGRLPDASLRKLRRELDHEERTLLDL</sequence>
<dbReference type="Pfam" id="PF00999">
    <property type="entry name" value="Na_H_Exchanger"/>
    <property type="match status" value="1"/>
</dbReference>
<dbReference type="RefSeq" id="WP_344188421.1">
    <property type="nucleotide sequence ID" value="NZ_BAAAND010000001.1"/>
</dbReference>
<comment type="function">
    <text evidence="10">Na(+)/H(+) antiporter that extrudes sodium in exchange for external protons.</text>
</comment>
<proteinExistence type="inferred from homology"/>
<feature type="transmembrane region" description="Helical" evidence="10">
    <location>
        <begin position="293"/>
        <end position="318"/>
    </location>
</feature>
<evidence type="ECO:0000256" key="2">
    <source>
        <dbReference type="ARBA" id="ARBA00022448"/>
    </source>
</evidence>
<feature type="transmembrane region" description="Helical" evidence="10">
    <location>
        <begin position="263"/>
        <end position="281"/>
    </location>
</feature>
<dbReference type="PANTHER" id="PTHR10110:SF86">
    <property type="entry name" value="SODIUM_HYDROGEN EXCHANGER 7"/>
    <property type="match status" value="1"/>
</dbReference>
<keyword evidence="5 10" id="KW-1133">Transmembrane helix</keyword>
<feature type="transmembrane region" description="Helical" evidence="10">
    <location>
        <begin position="182"/>
        <end position="199"/>
    </location>
</feature>
<keyword evidence="2 10" id="KW-0813">Transport</keyword>
<reference evidence="12 13" key="1">
    <citation type="journal article" date="2019" name="Int. J. Syst. Evol. Microbiol.">
        <title>The Global Catalogue of Microorganisms (GCM) 10K type strain sequencing project: providing services to taxonomists for standard genome sequencing and annotation.</title>
        <authorList>
            <consortium name="The Broad Institute Genomics Platform"/>
            <consortium name="The Broad Institute Genome Sequencing Center for Infectious Disease"/>
            <person name="Wu L."/>
            <person name="Ma J."/>
        </authorList>
    </citation>
    <scope>NUCLEOTIDE SEQUENCE [LARGE SCALE GENOMIC DNA]</scope>
    <source>
        <strain evidence="12 13">JCM 14304</strain>
    </source>
</reference>
<dbReference type="Proteomes" id="UP001500190">
    <property type="component" value="Unassembled WGS sequence"/>
</dbReference>
<feature type="transmembrane region" description="Helical" evidence="10">
    <location>
        <begin position="234"/>
        <end position="251"/>
    </location>
</feature>
<keyword evidence="3 10" id="KW-1003">Cell membrane</keyword>
<feature type="transmembrane region" description="Helical" evidence="10">
    <location>
        <begin position="52"/>
        <end position="68"/>
    </location>
</feature>
<feature type="transmembrane region" description="Helical" evidence="10">
    <location>
        <begin position="339"/>
        <end position="363"/>
    </location>
</feature>
<feature type="transmembrane region" description="Helical" evidence="10">
    <location>
        <begin position="151"/>
        <end position="176"/>
    </location>
</feature>
<keyword evidence="8 10" id="KW-0472">Membrane</keyword>
<keyword evidence="6 10" id="KW-0915">Sodium</keyword>
<comment type="caution">
    <text evidence="12">The sequence shown here is derived from an EMBL/GenBank/DDBJ whole genome shotgun (WGS) entry which is preliminary data.</text>
</comment>
<comment type="subcellular location">
    <subcellularLocation>
        <location evidence="1 10">Cell membrane</location>
        <topology evidence="1 10">Multi-pass membrane protein</topology>
    </subcellularLocation>
</comment>
<keyword evidence="13" id="KW-1185">Reference proteome</keyword>
<comment type="similarity">
    <text evidence="10">Belongs to the monovalent cation:proton antiporter 1 (CPA1) transporter (TC 2.A.36) family.</text>
</comment>
<dbReference type="PANTHER" id="PTHR10110">
    <property type="entry name" value="SODIUM/HYDROGEN EXCHANGER"/>
    <property type="match status" value="1"/>
</dbReference>